<evidence type="ECO:0000313" key="1">
    <source>
        <dbReference type="EMBL" id="GJE89235.1"/>
    </source>
</evidence>
<name>A0A9P3G864_9APHY</name>
<reference evidence="1 2" key="1">
    <citation type="submission" date="2021-08" db="EMBL/GenBank/DDBJ databases">
        <title>Draft Genome Sequence of Phanerochaete sordida strain YK-624.</title>
        <authorList>
            <person name="Mori T."/>
            <person name="Dohra H."/>
            <person name="Suzuki T."/>
            <person name="Kawagishi H."/>
            <person name="Hirai H."/>
        </authorList>
    </citation>
    <scope>NUCLEOTIDE SEQUENCE [LARGE SCALE GENOMIC DNA]</scope>
    <source>
        <strain evidence="1 2">YK-624</strain>
    </source>
</reference>
<sequence length="153" mass="16667">MKYAPRSAFLDDFLRHLPLANVRVAQLQELSPARLSWGEVLPLLLAVEEVCIEAEPPSSADEPWLADADVILGRPGSIFPSLVAATISYPASPRGPARCESNLSALRILAYHLRTQPESFAQGRPVAVQTIPEDYREAMSQPKGAALPMIHSV</sequence>
<protein>
    <submittedName>
        <fullName evidence="1">Uncharacterized protein</fullName>
    </submittedName>
</protein>
<comment type="caution">
    <text evidence="1">The sequence shown here is derived from an EMBL/GenBank/DDBJ whole genome shotgun (WGS) entry which is preliminary data.</text>
</comment>
<accession>A0A9P3G864</accession>
<proteinExistence type="predicted"/>
<dbReference type="Proteomes" id="UP000703269">
    <property type="component" value="Unassembled WGS sequence"/>
</dbReference>
<keyword evidence="2" id="KW-1185">Reference proteome</keyword>
<evidence type="ECO:0000313" key="2">
    <source>
        <dbReference type="Proteomes" id="UP000703269"/>
    </source>
</evidence>
<dbReference type="AlphaFoldDB" id="A0A9P3G864"/>
<gene>
    <name evidence="1" type="ORF">PsYK624_053310</name>
</gene>
<dbReference type="EMBL" id="BPQB01000012">
    <property type="protein sequence ID" value="GJE89235.1"/>
    <property type="molecule type" value="Genomic_DNA"/>
</dbReference>
<organism evidence="1 2">
    <name type="scientific">Phanerochaete sordida</name>
    <dbReference type="NCBI Taxonomy" id="48140"/>
    <lineage>
        <taxon>Eukaryota</taxon>
        <taxon>Fungi</taxon>
        <taxon>Dikarya</taxon>
        <taxon>Basidiomycota</taxon>
        <taxon>Agaricomycotina</taxon>
        <taxon>Agaricomycetes</taxon>
        <taxon>Polyporales</taxon>
        <taxon>Phanerochaetaceae</taxon>
        <taxon>Phanerochaete</taxon>
    </lineage>
</organism>